<feature type="binding site" evidence="13">
    <location>
        <position position="756"/>
    </location>
    <ligand>
        <name>Mg(2+)</name>
        <dbReference type="ChEBI" id="CHEBI:18420"/>
    </ligand>
</feature>
<dbReference type="SMART" id="SM00443">
    <property type="entry name" value="G_patch"/>
    <property type="match status" value="1"/>
</dbReference>
<dbReference type="PRINTS" id="PR00328">
    <property type="entry name" value="SAR1GTPBP"/>
</dbReference>
<evidence type="ECO:0000256" key="2">
    <source>
        <dbReference type="ARBA" id="ARBA00004906"/>
    </source>
</evidence>
<evidence type="ECO:0000259" key="17">
    <source>
        <dbReference type="PROSITE" id="PS50089"/>
    </source>
</evidence>
<evidence type="ECO:0000256" key="13">
    <source>
        <dbReference type="PIRSR" id="PIRSR606689-2"/>
    </source>
</evidence>
<evidence type="ECO:0000256" key="14">
    <source>
        <dbReference type="PROSITE-ProRule" id="PRU00023"/>
    </source>
</evidence>
<dbReference type="PROSITE" id="PS50089">
    <property type="entry name" value="ZF_RING_2"/>
    <property type="match status" value="1"/>
</dbReference>
<dbReference type="SMART" id="SM00177">
    <property type="entry name" value="ARF"/>
    <property type="match status" value="1"/>
</dbReference>
<dbReference type="eggNOG" id="KOG4185">
    <property type="taxonomic scope" value="Eukaryota"/>
</dbReference>
<dbReference type="InterPro" id="IPR000467">
    <property type="entry name" value="G_patch_dom"/>
</dbReference>
<dbReference type="InterPro" id="IPR017907">
    <property type="entry name" value="Znf_RING_CS"/>
</dbReference>
<evidence type="ECO:0000256" key="16">
    <source>
        <dbReference type="SAM" id="MobiDB-lite"/>
    </source>
</evidence>
<gene>
    <name evidence="20" type="primary">Cre-arc-1</name>
    <name evidence="20" type="ORF">CRE_07007</name>
</gene>
<keyword evidence="10 12" id="KW-0342">GTP-binding</keyword>
<feature type="domain" description="RING-type" evidence="17">
    <location>
        <begin position="378"/>
        <end position="425"/>
    </location>
</feature>
<dbReference type="Proteomes" id="UP000008281">
    <property type="component" value="Unassembled WGS sequence"/>
</dbReference>
<keyword evidence="4" id="KW-0808">Transferase</keyword>
<evidence type="ECO:0000256" key="15">
    <source>
        <dbReference type="PROSITE-ProRule" id="PRU00024"/>
    </source>
</evidence>
<feature type="binding site" evidence="12">
    <location>
        <begin position="749"/>
        <end position="756"/>
    </location>
    <ligand>
        <name>GTP</name>
        <dbReference type="ChEBI" id="CHEBI:37565"/>
    </ligand>
</feature>
<dbReference type="InParanoid" id="E3NB24"/>
<evidence type="ECO:0000256" key="7">
    <source>
        <dbReference type="ARBA" id="ARBA00022771"/>
    </source>
</evidence>
<dbReference type="InterPro" id="IPR003649">
    <property type="entry name" value="Bbox_C"/>
</dbReference>
<dbReference type="NCBIfam" id="TIGR00231">
    <property type="entry name" value="small_GTP"/>
    <property type="match status" value="1"/>
</dbReference>
<evidence type="ECO:0000256" key="12">
    <source>
        <dbReference type="PIRSR" id="PIRSR606689-1"/>
    </source>
</evidence>
<dbReference type="PROSITE" id="PS50119">
    <property type="entry name" value="ZF_BBOX"/>
    <property type="match status" value="1"/>
</dbReference>
<dbReference type="InterPro" id="IPR006689">
    <property type="entry name" value="Small_GTPase_ARF/SAR"/>
</dbReference>
<dbReference type="InterPro" id="IPR039146">
    <property type="entry name" value="GPANK1"/>
</dbReference>
<dbReference type="CDD" id="cd00878">
    <property type="entry name" value="Arf_Arl"/>
    <property type="match status" value="1"/>
</dbReference>
<feature type="binding site" evidence="12">
    <location>
        <position position="798"/>
    </location>
    <ligand>
        <name>GTP</name>
        <dbReference type="ChEBI" id="CHEBI:37565"/>
    </ligand>
</feature>
<dbReference type="Gene3D" id="3.40.50.300">
    <property type="entry name" value="P-loop containing nucleotide triphosphate hydrolases"/>
    <property type="match status" value="1"/>
</dbReference>
<dbReference type="InterPro" id="IPR002110">
    <property type="entry name" value="Ankyrin_rpt"/>
</dbReference>
<dbReference type="InterPro" id="IPR036770">
    <property type="entry name" value="Ankyrin_rpt-contain_sf"/>
</dbReference>
<feature type="repeat" description="ANK" evidence="14">
    <location>
        <begin position="148"/>
        <end position="180"/>
    </location>
</feature>
<dbReference type="CDD" id="cd19773">
    <property type="entry name" value="Bbox2_TRIM23_C-IX_rpt1"/>
    <property type="match status" value="1"/>
</dbReference>
<dbReference type="eggNOG" id="KOG4336">
    <property type="taxonomic scope" value="Eukaryota"/>
</dbReference>
<dbReference type="AlphaFoldDB" id="E3NB24"/>
<evidence type="ECO:0000256" key="6">
    <source>
        <dbReference type="ARBA" id="ARBA00022741"/>
    </source>
</evidence>
<comment type="similarity">
    <text evidence="11">In the C-terminal section; belongs to the small GTPase superfamily. Arf family.</text>
</comment>
<dbReference type="PANTHER" id="PTHR20923">
    <property type="entry name" value="BAT4 PROTEIN-RELATED"/>
    <property type="match status" value="1"/>
</dbReference>
<feature type="region of interest" description="Disordered" evidence="16">
    <location>
        <begin position="309"/>
        <end position="346"/>
    </location>
</feature>
<keyword evidence="5 13" id="KW-0479">Metal-binding</keyword>
<dbReference type="eggNOG" id="KOG2384">
    <property type="taxonomic scope" value="Eukaryota"/>
</dbReference>
<dbReference type="EC" id="2.3.2.27" evidence="3"/>
<feature type="binding site" evidence="12">
    <location>
        <begin position="854"/>
        <end position="857"/>
    </location>
    <ligand>
        <name>GTP</name>
        <dbReference type="ChEBI" id="CHEBI:37565"/>
    </ligand>
</feature>
<evidence type="ECO:0000313" key="20">
    <source>
        <dbReference type="EMBL" id="EFO91782.1"/>
    </source>
</evidence>
<dbReference type="Gene3D" id="3.30.40.10">
    <property type="entry name" value="Zinc/RING finger domain, C3HC4 (zinc finger)"/>
    <property type="match status" value="1"/>
</dbReference>
<protein>
    <recommendedName>
        <fullName evidence="3">RING-type E3 ubiquitin transferase</fullName>
        <ecNumber evidence="3">2.3.2.27</ecNumber>
    </recommendedName>
</protein>
<dbReference type="SMART" id="SM00184">
    <property type="entry name" value="RING"/>
    <property type="match status" value="1"/>
</dbReference>
<dbReference type="InterPro" id="IPR013083">
    <property type="entry name" value="Znf_RING/FYVE/PHD"/>
</dbReference>
<comment type="catalytic activity">
    <reaction evidence="1">
        <text>S-ubiquitinyl-[E2 ubiquitin-conjugating enzyme]-L-cysteine + [acceptor protein]-L-lysine = [E2 ubiquitin-conjugating enzyme]-L-cysteine + N(6)-ubiquitinyl-[acceptor protein]-L-lysine.</text>
        <dbReference type="EC" id="2.3.2.27"/>
    </reaction>
</comment>
<dbReference type="PROSITE" id="PS50088">
    <property type="entry name" value="ANK_REPEAT"/>
    <property type="match status" value="1"/>
</dbReference>
<feature type="compositionally biased region" description="Basic and acidic residues" evidence="16">
    <location>
        <begin position="323"/>
        <end position="346"/>
    </location>
</feature>
<evidence type="ECO:0000256" key="1">
    <source>
        <dbReference type="ARBA" id="ARBA00000900"/>
    </source>
</evidence>
<dbReference type="SMART" id="SM00336">
    <property type="entry name" value="BBOX"/>
    <property type="match status" value="2"/>
</dbReference>
<dbReference type="Pfam" id="PF01585">
    <property type="entry name" value="G-patch"/>
    <property type="match status" value="1"/>
</dbReference>
<evidence type="ECO:0000256" key="3">
    <source>
        <dbReference type="ARBA" id="ARBA00012483"/>
    </source>
</evidence>
<evidence type="ECO:0000256" key="4">
    <source>
        <dbReference type="ARBA" id="ARBA00022679"/>
    </source>
</evidence>
<dbReference type="SMART" id="SM00502">
    <property type="entry name" value="BBC"/>
    <property type="match status" value="1"/>
</dbReference>
<dbReference type="SMART" id="SM00178">
    <property type="entry name" value="SAR"/>
    <property type="match status" value="1"/>
</dbReference>
<dbReference type="GO" id="GO:0008270">
    <property type="term" value="F:zinc ion binding"/>
    <property type="evidence" value="ECO:0007669"/>
    <property type="project" value="UniProtKB-KW"/>
</dbReference>
<dbReference type="STRING" id="31234.E3NB24"/>
<dbReference type="GO" id="GO:0005525">
    <property type="term" value="F:GTP binding"/>
    <property type="evidence" value="ECO:0007669"/>
    <property type="project" value="UniProtKB-KW"/>
</dbReference>
<keyword evidence="9" id="KW-0862">Zinc</keyword>
<keyword evidence="8" id="KW-0833">Ubl conjugation pathway</keyword>
<dbReference type="FunFam" id="3.30.40.10:FF:000130">
    <property type="entry name" value="E3 ubiquitin-protein ligase TRIM23"/>
    <property type="match status" value="1"/>
</dbReference>
<dbReference type="InterPro" id="IPR000315">
    <property type="entry name" value="Znf_B-box"/>
</dbReference>
<dbReference type="PROSITE" id="PS50174">
    <property type="entry name" value="G_PATCH"/>
    <property type="match status" value="1"/>
</dbReference>
<dbReference type="CDD" id="cd19774">
    <property type="entry name" value="Bbox2_TRIM23_C-IX_rpt2"/>
    <property type="match status" value="1"/>
</dbReference>
<dbReference type="EMBL" id="DS268581">
    <property type="protein sequence ID" value="EFO91782.1"/>
    <property type="molecule type" value="Genomic_DNA"/>
</dbReference>
<dbReference type="Pfam" id="PF00643">
    <property type="entry name" value="zf-B_box"/>
    <property type="match status" value="1"/>
</dbReference>
<dbReference type="PROSITE" id="PS00518">
    <property type="entry name" value="ZF_RING_1"/>
    <property type="match status" value="1"/>
</dbReference>
<keyword evidence="7 15" id="KW-0863">Zinc-finger</keyword>
<dbReference type="eggNOG" id="KOG0070">
    <property type="taxonomic scope" value="Eukaryota"/>
</dbReference>
<feature type="domain" description="G-patch" evidence="19">
    <location>
        <begin position="264"/>
        <end position="310"/>
    </location>
</feature>
<evidence type="ECO:0000256" key="9">
    <source>
        <dbReference type="ARBA" id="ARBA00022833"/>
    </source>
</evidence>
<dbReference type="InterPro" id="IPR027417">
    <property type="entry name" value="P-loop_NTPase"/>
</dbReference>
<evidence type="ECO:0000256" key="5">
    <source>
        <dbReference type="ARBA" id="ARBA00022723"/>
    </source>
</evidence>
<keyword evidence="21" id="KW-1185">Reference proteome</keyword>
<feature type="binding site" evidence="13">
    <location>
        <position position="776"/>
    </location>
    <ligand>
        <name>Mg(2+)</name>
        <dbReference type="ChEBI" id="CHEBI:18420"/>
    </ligand>
</feature>
<dbReference type="InterPro" id="IPR001841">
    <property type="entry name" value="Znf_RING"/>
</dbReference>
<comment type="pathway">
    <text evidence="2">Protein modification; protein ubiquitination.</text>
</comment>
<dbReference type="FunFam" id="3.40.50.300:FF:002374">
    <property type="entry name" value="E3 ubiquitin-protein ligase arc-1"/>
    <property type="match status" value="1"/>
</dbReference>
<dbReference type="GO" id="GO:0003924">
    <property type="term" value="F:GTPase activity"/>
    <property type="evidence" value="ECO:0007669"/>
    <property type="project" value="InterPro"/>
</dbReference>
<dbReference type="SUPFAM" id="SSF52540">
    <property type="entry name" value="P-loop containing nucleoside triphosphate hydrolases"/>
    <property type="match status" value="1"/>
</dbReference>
<evidence type="ECO:0000256" key="11">
    <source>
        <dbReference type="ARBA" id="ARBA00061142"/>
    </source>
</evidence>
<dbReference type="GO" id="GO:0003676">
    <property type="term" value="F:nucleic acid binding"/>
    <property type="evidence" value="ECO:0007669"/>
    <property type="project" value="InterPro"/>
</dbReference>
<evidence type="ECO:0000256" key="8">
    <source>
        <dbReference type="ARBA" id="ARBA00022786"/>
    </source>
</evidence>
<name>E3NB24_CAERE</name>
<dbReference type="PROSITE" id="PS50297">
    <property type="entry name" value="ANK_REP_REGION"/>
    <property type="match status" value="1"/>
</dbReference>
<dbReference type="SMART" id="SM00248">
    <property type="entry name" value="ANK"/>
    <property type="match status" value="2"/>
</dbReference>
<dbReference type="InterPro" id="IPR005225">
    <property type="entry name" value="Small_GTP-bd"/>
</dbReference>
<keyword evidence="14" id="KW-0040">ANK repeat</keyword>
<dbReference type="Gene3D" id="1.25.40.20">
    <property type="entry name" value="Ankyrin repeat-containing domain"/>
    <property type="match status" value="1"/>
</dbReference>
<dbReference type="FunCoup" id="E3NB24">
    <property type="interactions" value="734"/>
</dbReference>
<proteinExistence type="inferred from homology"/>
<dbReference type="PROSITE" id="PS51417">
    <property type="entry name" value="ARF"/>
    <property type="match status" value="1"/>
</dbReference>
<keyword evidence="13" id="KW-0460">Magnesium</keyword>
<dbReference type="GO" id="GO:0061630">
    <property type="term" value="F:ubiquitin protein ligase activity"/>
    <property type="evidence" value="ECO:0007669"/>
    <property type="project" value="UniProtKB-EC"/>
</dbReference>
<dbReference type="SUPFAM" id="SSF57845">
    <property type="entry name" value="B-box zinc-binding domain"/>
    <property type="match status" value="1"/>
</dbReference>
<dbReference type="Gene3D" id="3.30.160.60">
    <property type="entry name" value="Classic Zinc Finger"/>
    <property type="match status" value="1"/>
</dbReference>
<organism evidence="21">
    <name type="scientific">Caenorhabditis remanei</name>
    <name type="common">Caenorhabditis vulgaris</name>
    <dbReference type="NCBI Taxonomy" id="31234"/>
    <lineage>
        <taxon>Eukaryota</taxon>
        <taxon>Metazoa</taxon>
        <taxon>Ecdysozoa</taxon>
        <taxon>Nematoda</taxon>
        <taxon>Chromadorea</taxon>
        <taxon>Rhabditida</taxon>
        <taxon>Rhabditina</taxon>
        <taxon>Rhabditomorpha</taxon>
        <taxon>Rhabditoidea</taxon>
        <taxon>Rhabditidae</taxon>
        <taxon>Peloderinae</taxon>
        <taxon>Caenorhabditis</taxon>
    </lineage>
</organism>
<dbReference type="OMA" id="CSKRTHA"/>
<evidence type="ECO:0000313" key="21">
    <source>
        <dbReference type="Proteomes" id="UP000008281"/>
    </source>
</evidence>
<dbReference type="Pfam" id="PF00025">
    <property type="entry name" value="Arf"/>
    <property type="match status" value="1"/>
</dbReference>
<dbReference type="Pfam" id="PF12796">
    <property type="entry name" value="Ank_2"/>
    <property type="match status" value="1"/>
</dbReference>
<evidence type="ECO:0000259" key="18">
    <source>
        <dbReference type="PROSITE" id="PS50119"/>
    </source>
</evidence>
<keyword evidence="6 12" id="KW-0547">Nucleotide-binding</keyword>
<accession>E3NB24</accession>
<evidence type="ECO:0000259" key="19">
    <source>
        <dbReference type="PROSITE" id="PS50174"/>
    </source>
</evidence>
<evidence type="ECO:0000256" key="10">
    <source>
        <dbReference type="ARBA" id="ARBA00023134"/>
    </source>
</evidence>
<sequence length="912" mass="102964">MNYNLPPQNLGNLIDVEKRVEFVRARGITEKPKILDSDDIPESWWTSGCTYRQIYLFSASAPRSFIPLYENLPEASNKSKNSKKEPKIEDSDDDVIVLDEIEIKREPGTQKVDIRDVNGYLRAAKDGNLEELRRFLKKKIPIDVTDFYGWTATMCAAGDGNFEICKYLLENGADPGVRDKNGMGILQIAQKNRKETFVRLLMDYFCNGSAPSTSAEPEKLTYCELCNTFVDEKKINDHISSITHQLNDKSKPGVAPQSGIHLGPSNIGYRLMCASGWTEQQGLGRNSDGHRFPIKTILKRNRTGLGMENLPKKVTHFGPLDRNSVRNEKSKKQPVTKKDLERKKRKEDRITKKFRADFGDNDSVYEYFNTSIMNEYGCNVCNEEYSIQNPMKCPRVLTGCGHTICYKCAMEIAGGGLQILCPFDRTSTLIPGGDLKTLKKNFALLELLERIADGGGILENAEGGGLKFDRYSKERLLNVKCDEDSEHVAVLFCTVCDSNLCERCSEDSHSTNVLSKHRRVPLTEKPAPQVHCRLHSSYIVEFVCKEVSCDNESPLMCLMCRDYGRHKGHCHVLIEKEVEDLREKIREHLGELKTQSDIVGNALDSINSTIHELTPGYDDGSLEETKQEIRDHFQRLHSTLDRDEDTALDTLNRYAHNRVENLQTQRERLEAVNSKIGTTVTTLQKALVMEKGNILDMKDDLLALAESTTAERTEVPDRSQLRTRIAFSFSSDRKLHIGDFIEARVVLLGLDGAGKTSIVRRLKKVRADAVMAPYPTSGFNIETIHYKNYRLNVWDVGGLPKLRHLWKHYYSNAQAIFYVIDGHAVERFSEAVRELSKVMSDPLVSTCPVVVAVNRKDGNVLNGHMDALMSQLESLPFQHHLHFCDAANGSGIDQIIDQITVYLSQLNGTCPV</sequence>
<dbReference type="HOGENOM" id="CLU_318917_0_0_1"/>
<dbReference type="PANTHER" id="PTHR20923:SF1">
    <property type="entry name" value="G PATCH DOMAIN AND ANKYRIN REPEAT-CONTAINING PROTEIN 1"/>
    <property type="match status" value="1"/>
</dbReference>
<feature type="domain" description="B box-type" evidence="18">
    <location>
        <begin position="476"/>
        <end position="522"/>
    </location>
</feature>
<dbReference type="OrthoDB" id="2011769at2759"/>
<dbReference type="SUPFAM" id="SSF57850">
    <property type="entry name" value="RING/U-box"/>
    <property type="match status" value="1"/>
</dbReference>
<reference evidence="20" key="1">
    <citation type="submission" date="2007-07" db="EMBL/GenBank/DDBJ databases">
        <title>PCAP assembly of the Caenorhabditis remanei genome.</title>
        <authorList>
            <consortium name="The Caenorhabditis remanei Sequencing Consortium"/>
            <person name="Wilson R.K."/>
        </authorList>
    </citation>
    <scope>NUCLEOTIDE SEQUENCE [LARGE SCALE GENOMIC DNA]</scope>
    <source>
        <strain evidence="20">PB4641</strain>
    </source>
</reference>
<dbReference type="SUPFAM" id="SSF48403">
    <property type="entry name" value="Ankyrin repeat"/>
    <property type="match status" value="1"/>
</dbReference>